<dbReference type="GO" id="GO:0016787">
    <property type="term" value="F:hydrolase activity"/>
    <property type="evidence" value="ECO:0007669"/>
    <property type="project" value="UniProtKB-KW"/>
</dbReference>
<dbReference type="InterPro" id="IPR029058">
    <property type="entry name" value="AB_hydrolase_fold"/>
</dbReference>
<dbReference type="PANTHER" id="PTHR43194:SF2">
    <property type="entry name" value="PEROXISOMAL MEMBRANE PROTEIN LPX1"/>
    <property type="match status" value="1"/>
</dbReference>
<dbReference type="PANTHER" id="PTHR43194">
    <property type="entry name" value="HYDROLASE ALPHA/BETA FOLD FAMILY"/>
    <property type="match status" value="1"/>
</dbReference>
<dbReference type="Pfam" id="PF12697">
    <property type="entry name" value="Abhydrolase_6"/>
    <property type="match status" value="1"/>
</dbReference>
<feature type="domain" description="AB hydrolase-1" evidence="1">
    <location>
        <begin position="35"/>
        <end position="268"/>
    </location>
</feature>
<keyword evidence="2" id="KW-0378">Hydrolase</keyword>
<dbReference type="Proteomes" id="UP001500635">
    <property type="component" value="Unassembled WGS sequence"/>
</dbReference>
<comment type="caution">
    <text evidence="2">The sequence shown here is derived from an EMBL/GenBank/DDBJ whole genome shotgun (WGS) entry which is preliminary data.</text>
</comment>
<evidence type="ECO:0000313" key="3">
    <source>
        <dbReference type="Proteomes" id="UP001500635"/>
    </source>
</evidence>
<dbReference type="Gene3D" id="3.40.50.1820">
    <property type="entry name" value="alpha/beta hydrolase"/>
    <property type="match status" value="1"/>
</dbReference>
<accession>A0ABP8K6K6</accession>
<proteinExistence type="predicted"/>
<dbReference type="InterPro" id="IPR050228">
    <property type="entry name" value="Carboxylesterase_BioH"/>
</dbReference>
<sequence length="289" mass="29517">MSDTATQTAPLNIEVDGLVMGGRVAEPSGSPRGLVIALHGGTYDSGYYDQGPDSLLALGSRLDYTVAAIDRPGYGGSAVADPGRLSFAAQTASLAAAVDRLAAEYPGPVVLIGHSIGGMIALQVAAATATPLAGVEVSGLGELWQPGIREMWASLIGDGAAVTLPTEGHAQVMLGPTATQAPDSIARDADLLRPLPMPELTDVVGWSDLLPAVAAAVAIPVSLTLAEHDNIWQSGTEAQALLAGHFTAAPLVRVDRFAGAGHSIELHRGARAYALYQLAFAAACISPVE</sequence>
<protein>
    <submittedName>
        <fullName evidence="2">Alpha/beta hydrolase</fullName>
    </submittedName>
</protein>
<dbReference type="PRINTS" id="PR00111">
    <property type="entry name" value="ABHYDROLASE"/>
</dbReference>
<dbReference type="EMBL" id="BAABFR010000089">
    <property type="protein sequence ID" value="GAA4401496.1"/>
    <property type="molecule type" value="Genomic_DNA"/>
</dbReference>
<dbReference type="InterPro" id="IPR000073">
    <property type="entry name" value="AB_hydrolase_1"/>
</dbReference>
<name>A0ABP8K6K6_9ACTN</name>
<evidence type="ECO:0000313" key="2">
    <source>
        <dbReference type="EMBL" id="GAA4401496.1"/>
    </source>
</evidence>
<evidence type="ECO:0000259" key="1">
    <source>
        <dbReference type="Pfam" id="PF12697"/>
    </source>
</evidence>
<dbReference type="RefSeq" id="WP_344999575.1">
    <property type="nucleotide sequence ID" value="NZ_BAABFR010000089.1"/>
</dbReference>
<gene>
    <name evidence="2" type="ORF">GCM10023147_41100</name>
</gene>
<organism evidence="2 3">
    <name type="scientific">Tsukamurella soli</name>
    <dbReference type="NCBI Taxonomy" id="644556"/>
    <lineage>
        <taxon>Bacteria</taxon>
        <taxon>Bacillati</taxon>
        <taxon>Actinomycetota</taxon>
        <taxon>Actinomycetes</taxon>
        <taxon>Mycobacteriales</taxon>
        <taxon>Tsukamurellaceae</taxon>
        <taxon>Tsukamurella</taxon>
    </lineage>
</organism>
<keyword evidence="3" id="KW-1185">Reference proteome</keyword>
<reference evidence="3" key="1">
    <citation type="journal article" date="2019" name="Int. J. Syst. Evol. Microbiol.">
        <title>The Global Catalogue of Microorganisms (GCM) 10K type strain sequencing project: providing services to taxonomists for standard genome sequencing and annotation.</title>
        <authorList>
            <consortium name="The Broad Institute Genomics Platform"/>
            <consortium name="The Broad Institute Genome Sequencing Center for Infectious Disease"/>
            <person name="Wu L."/>
            <person name="Ma J."/>
        </authorList>
    </citation>
    <scope>NUCLEOTIDE SEQUENCE [LARGE SCALE GENOMIC DNA]</scope>
    <source>
        <strain evidence="3">JCM 17688</strain>
    </source>
</reference>
<dbReference type="SUPFAM" id="SSF53474">
    <property type="entry name" value="alpha/beta-Hydrolases"/>
    <property type="match status" value="1"/>
</dbReference>